<protein>
    <submittedName>
        <fullName evidence="3">Iron-regulated protein</fullName>
    </submittedName>
</protein>
<dbReference type="Pfam" id="PF04187">
    <property type="entry name" value="Cofac_haem_bdg"/>
    <property type="match status" value="1"/>
</dbReference>
<name>A0AAJ0U7S2_9GAMM</name>
<feature type="chain" id="PRO_5042577258" evidence="1">
    <location>
        <begin position="24"/>
        <end position="392"/>
    </location>
</feature>
<dbReference type="SUPFAM" id="SSF50156">
    <property type="entry name" value="PDZ domain-like"/>
    <property type="match status" value="1"/>
</dbReference>
<dbReference type="InterPro" id="IPR007314">
    <property type="entry name" value="Cofac_haem-bd_dom"/>
</dbReference>
<gene>
    <name evidence="3" type="ORF">CKO40_20710</name>
</gene>
<dbReference type="Gene3D" id="3.40.50.11550">
    <property type="match status" value="1"/>
</dbReference>
<dbReference type="Gene3D" id="2.30.42.10">
    <property type="match status" value="1"/>
</dbReference>
<feature type="signal peptide" evidence="1">
    <location>
        <begin position="1"/>
        <end position="23"/>
    </location>
</feature>
<accession>A0AAJ0U7S2</accession>
<organism evidence="3 4">
    <name type="scientific">Halochromatium glycolicum</name>
    <dbReference type="NCBI Taxonomy" id="85075"/>
    <lineage>
        <taxon>Bacteria</taxon>
        <taxon>Pseudomonadati</taxon>
        <taxon>Pseudomonadota</taxon>
        <taxon>Gammaproteobacteria</taxon>
        <taxon>Chromatiales</taxon>
        <taxon>Chromatiaceae</taxon>
        <taxon>Halochromatium</taxon>
    </lineage>
</organism>
<reference evidence="3" key="1">
    <citation type="submission" date="2017-08" db="EMBL/GenBank/DDBJ databases">
        <authorList>
            <person name="Imhoff J.F."/>
            <person name="Rahn T."/>
            <person name="Kuenzel S."/>
            <person name="Neulinger S.C."/>
        </authorList>
    </citation>
    <scope>NUCLEOTIDE SEQUENCE</scope>
    <source>
        <strain evidence="3">DSM 11080</strain>
    </source>
</reference>
<dbReference type="SMART" id="SM00228">
    <property type="entry name" value="PDZ"/>
    <property type="match status" value="1"/>
</dbReference>
<dbReference type="SUPFAM" id="SSF159501">
    <property type="entry name" value="EreA/ChaN-like"/>
    <property type="match status" value="1"/>
</dbReference>
<comment type="caution">
    <text evidence="3">The sequence shown here is derived from an EMBL/GenBank/DDBJ whole genome shotgun (WGS) entry which is preliminary data.</text>
</comment>
<sequence>MSWLLSSISVLVLGAFPLLGAQAMPPAEDDDTGSSRQVVSELDPRTKVLDVSTLGSLDRLIDALVDDRVVFVGESHDRYEDHLNQLEIIRGLVERGNQVAVGMEFFQQPFQTQLDAYIAGTLDEEAFLRETEYFERWRFDYRLYRPILRYAREHGIPLIALNVPREITQKVGDGGIDSLSSAERRQIPDEIDRDDADYRAHVEQVFEMHPKDEDASFEHFLEVQLLWDEGMAERAAQWLEANPGKQLVVLAGVGHVQYGRGIPARLQRRVDAPMSIVMNGHQRPLDPEIADYLLYPQPVELPKTGLMGVMLDTETAGAGVAIQGFAQKSGAREAGVETGDRIIEIGDIPIESYADIRIALMDSRPGERLPIQVVRDRLVGGAKQLSFDVTLQ</sequence>
<feature type="domain" description="PDZ" evidence="2">
    <location>
        <begin position="305"/>
        <end position="377"/>
    </location>
</feature>
<dbReference type="CDD" id="cd14727">
    <property type="entry name" value="ChanN-like"/>
    <property type="match status" value="1"/>
</dbReference>
<dbReference type="InterPro" id="IPR036034">
    <property type="entry name" value="PDZ_sf"/>
</dbReference>
<proteinExistence type="predicted"/>
<dbReference type="InterPro" id="IPR001478">
    <property type="entry name" value="PDZ"/>
</dbReference>
<keyword evidence="4" id="KW-1185">Reference proteome</keyword>
<evidence type="ECO:0000313" key="3">
    <source>
        <dbReference type="EMBL" id="MBK1706891.1"/>
    </source>
</evidence>
<dbReference type="Pfam" id="PF13180">
    <property type="entry name" value="PDZ_2"/>
    <property type="match status" value="1"/>
</dbReference>
<dbReference type="Proteomes" id="UP001296776">
    <property type="component" value="Unassembled WGS sequence"/>
</dbReference>
<evidence type="ECO:0000256" key="1">
    <source>
        <dbReference type="SAM" id="SignalP"/>
    </source>
</evidence>
<keyword evidence="1" id="KW-0732">Signal</keyword>
<evidence type="ECO:0000259" key="2">
    <source>
        <dbReference type="SMART" id="SM00228"/>
    </source>
</evidence>
<reference evidence="3" key="2">
    <citation type="journal article" date="2020" name="Microorganisms">
        <title>Osmotic Adaptation and Compatible Solute Biosynthesis of Phototrophic Bacteria as Revealed from Genome Analyses.</title>
        <authorList>
            <person name="Imhoff J.F."/>
            <person name="Rahn T."/>
            <person name="Kunzel S."/>
            <person name="Keller A."/>
            <person name="Neulinger S.C."/>
        </authorList>
    </citation>
    <scope>NUCLEOTIDE SEQUENCE</scope>
    <source>
        <strain evidence="3">DSM 11080</strain>
    </source>
</reference>
<evidence type="ECO:0000313" key="4">
    <source>
        <dbReference type="Proteomes" id="UP001296776"/>
    </source>
</evidence>
<dbReference type="AlphaFoldDB" id="A0AAJ0U7S2"/>
<dbReference type="EMBL" id="NRSJ01000055">
    <property type="protein sequence ID" value="MBK1706891.1"/>
    <property type="molecule type" value="Genomic_DNA"/>
</dbReference>